<dbReference type="RefSeq" id="XP_028881799.1">
    <property type="nucleotide sequence ID" value="XM_029026827.1"/>
</dbReference>
<organism evidence="1 2">
    <name type="scientific">Trypanosoma theileri</name>
    <dbReference type="NCBI Taxonomy" id="67003"/>
    <lineage>
        <taxon>Eukaryota</taxon>
        <taxon>Discoba</taxon>
        <taxon>Euglenozoa</taxon>
        <taxon>Kinetoplastea</taxon>
        <taxon>Metakinetoplastina</taxon>
        <taxon>Trypanosomatida</taxon>
        <taxon>Trypanosomatidae</taxon>
        <taxon>Trypanosoma</taxon>
    </lineage>
</organism>
<name>A0A1X0NTD9_9TRYP</name>
<proteinExistence type="predicted"/>
<sequence>MSRWVECPELQLAALSSPVPSTTMSTCSSWAVLDSVCSSQPPPDPCSLSTPSANRESARTPAVCALRFTAATSSSPCASSRDVWTGRSPSEWSMLFVEHSPTWSECGTRELPAAEVDPAGKSTNTTITTTTAAAAGTSAATDVKENDEREEASVNERRQYFSFRPSSYSCGLFRCGGLPFISHCGLHNTAALRCSQVLFAGKNELCAVVQDFFLSPLRRFDFKETSSSESDMDSFVQSLRGTPSIAPSTIEDETVVKSGEYSSEEMCSQESDAVHSPLFNLVAFRAFLGLAALMFIGQIPQREGSPRYRRRSSMNRGEDGRSSIGQWFANNLESLALSALHGIIVFVL</sequence>
<keyword evidence="2" id="KW-1185">Reference proteome</keyword>
<accession>A0A1X0NTD9</accession>
<dbReference type="VEuPathDB" id="TriTrypDB:TM35_000201420"/>
<reference evidence="1 2" key="1">
    <citation type="submission" date="2017-03" db="EMBL/GenBank/DDBJ databases">
        <title>An alternative strategy for trypanosome survival in the mammalian bloodstream revealed through genome and transcriptome analysis of the ubiquitous bovine parasite Trypanosoma (Megatrypanum) theileri.</title>
        <authorList>
            <person name="Kelly S."/>
            <person name="Ivens A."/>
            <person name="Mott A."/>
            <person name="O'Neill E."/>
            <person name="Emms D."/>
            <person name="Macleod O."/>
            <person name="Voorheis P."/>
            <person name="Matthews J."/>
            <person name="Matthews K."/>
            <person name="Carrington M."/>
        </authorList>
    </citation>
    <scope>NUCLEOTIDE SEQUENCE [LARGE SCALE GENOMIC DNA]</scope>
    <source>
        <strain evidence="1">Edinburgh</strain>
    </source>
</reference>
<evidence type="ECO:0000313" key="1">
    <source>
        <dbReference type="EMBL" id="ORC87733.1"/>
    </source>
</evidence>
<gene>
    <name evidence="1" type="ORF">TM35_000201420</name>
</gene>
<dbReference type="OrthoDB" id="10414839at2759"/>
<dbReference type="EMBL" id="NBCO01000020">
    <property type="protein sequence ID" value="ORC87733.1"/>
    <property type="molecule type" value="Genomic_DNA"/>
</dbReference>
<dbReference type="GeneID" id="39986607"/>
<protein>
    <submittedName>
        <fullName evidence="1">Uncharacterized protein</fullName>
    </submittedName>
</protein>
<dbReference type="Proteomes" id="UP000192257">
    <property type="component" value="Unassembled WGS sequence"/>
</dbReference>
<comment type="caution">
    <text evidence="1">The sequence shown here is derived from an EMBL/GenBank/DDBJ whole genome shotgun (WGS) entry which is preliminary data.</text>
</comment>
<evidence type="ECO:0000313" key="2">
    <source>
        <dbReference type="Proteomes" id="UP000192257"/>
    </source>
</evidence>
<dbReference type="AlphaFoldDB" id="A0A1X0NTD9"/>